<keyword evidence="7" id="KW-0560">Oxidoreductase</keyword>
<evidence type="ECO:0000256" key="7">
    <source>
        <dbReference type="RuleBase" id="RU000461"/>
    </source>
</evidence>
<evidence type="ECO:0000313" key="8">
    <source>
        <dbReference type="EMBL" id="KAH7024893.1"/>
    </source>
</evidence>
<evidence type="ECO:0000313" key="9">
    <source>
        <dbReference type="Proteomes" id="UP000756346"/>
    </source>
</evidence>
<keyword evidence="9" id="KW-1185">Reference proteome</keyword>
<evidence type="ECO:0000256" key="4">
    <source>
        <dbReference type="ARBA" id="ARBA00022723"/>
    </source>
</evidence>
<dbReference type="RefSeq" id="XP_046008441.1">
    <property type="nucleotide sequence ID" value="XM_046157179.1"/>
</dbReference>
<dbReference type="AlphaFoldDB" id="A0A9P9BJ45"/>
<dbReference type="GO" id="GO:0004497">
    <property type="term" value="F:monooxygenase activity"/>
    <property type="evidence" value="ECO:0007669"/>
    <property type="project" value="UniProtKB-KW"/>
</dbReference>
<dbReference type="Pfam" id="PF00067">
    <property type="entry name" value="p450"/>
    <property type="match status" value="1"/>
</dbReference>
<comment type="caution">
    <text evidence="8">The sequence shown here is derived from an EMBL/GenBank/DDBJ whole genome shotgun (WGS) entry which is preliminary data.</text>
</comment>
<comment type="similarity">
    <text evidence="2 7">Belongs to the cytochrome P450 family.</text>
</comment>
<keyword evidence="4 6" id="KW-0479">Metal-binding</keyword>
<dbReference type="Proteomes" id="UP000756346">
    <property type="component" value="Unassembled WGS sequence"/>
</dbReference>
<dbReference type="EMBL" id="JAGTJQ010000009">
    <property type="protein sequence ID" value="KAH7024893.1"/>
    <property type="molecule type" value="Genomic_DNA"/>
</dbReference>
<protein>
    <submittedName>
        <fullName evidence="8">Cytochrome P450</fullName>
    </submittedName>
</protein>
<dbReference type="InterPro" id="IPR036396">
    <property type="entry name" value="Cyt_P450_sf"/>
</dbReference>
<dbReference type="InterPro" id="IPR002401">
    <property type="entry name" value="Cyt_P450_E_grp-I"/>
</dbReference>
<dbReference type="InterPro" id="IPR001128">
    <property type="entry name" value="Cyt_P450"/>
</dbReference>
<dbReference type="InterPro" id="IPR017972">
    <property type="entry name" value="Cyt_P450_CS"/>
</dbReference>
<feature type="binding site" description="axial binding residue" evidence="6">
    <location>
        <position position="460"/>
    </location>
    <ligand>
        <name>heme</name>
        <dbReference type="ChEBI" id="CHEBI:30413"/>
    </ligand>
    <ligandPart>
        <name>Fe</name>
        <dbReference type="ChEBI" id="CHEBI:18248"/>
    </ligandPart>
</feature>
<dbReference type="GO" id="GO:0016705">
    <property type="term" value="F:oxidoreductase activity, acting on paired donors, with incorporation or reduction of molecular oxygen"/>
    <property type="evidence" value="ECO:0007669"/>
    <property type="project" value="InterPro"/>
</dbReference>
<keyword evidence="7" id="KW-0503">Monooxygenase</keyword>
<dbReference type="OrthoDB" id="1470350at2759"/>
<reference evidence="8" key="1">
    <citation type="journal article" date="2021" name="Nat. Commun.">
        <title>Genetic determinants of endophytism in the Arabidopsis root mycobiome.</title>
        <authorList>
            <person name="Mesny F."/>
            <person name="Miyauchi S."/>
            <person name="Thiergart T."/>
            <person name="Pickel B."/>
            <person name="Atanasova L."/>
            <person name="Karlsson M."/>
            <person name="Huettel B."/>
            <person name="Barry K.W."/>
            <person name="Haridas S."/>
            <person name="Chen C."/>
            <person name="Bauer D."/>
            <person name="Andreopoulos W."/>
            <person name="Pangilinan J."/>
            <person name="LaButti K."/>
            <person name="Riley R."/>
            <person name="Lipzen A."/>
            <person name="Clum A."/>
            <person name="Drula E."/>
            <person name="Henrissat B."/>
            <person name="Kohler A."/>
            <person name="Grigoriev I.V."/>
            <person name="Martin F.M."/>
            <person name="Hacquard S."/>
        </authorList>
    </citation>
    <scope>NUCLEOTIDE SEQUENCE</scope>
    <source>
        <strain evidence="8">MPI-CAGE-CH-0230</strain>
    </source>
</reference>
<evidence type="ECO:0000256" key="5">
    <source>
        <dbReference type="ARBA" id="ARBA00023004"/>
    </source>
</evidence>
<dbReference type="PRINTS" id="PR00385">
    <property type="entry name" value="P450"/>
</dbReference>
<evidence type="ECO:0000256" key="2">
    <source>
        <dbReference type="ARBA" id="ARBA00010617"/>
    </source>
</evidence>
<dbReference type="PANTHER" id="PTHR24305">
    <property type="entry name" value="CYTOCHROME P450"/>
    <property type="match status" value="1"/>
</dbReference>
<dbReference type="CDD" id="cd11058">
    <property type="entry name" value="CYP60B-like"/>
    <property type="match status" value="1"/>
</dbReference>
<evidence type="ECO:0000256" key="1">
    <source>
        <dbReference type="ARBA" id="ARBA00001971"/>
    </source>
</evidence>
<dbReference type="GO" id="GO:0005506">
    <property type="term" value="F:iron ion binding"/>
    <property type="evidence" value="ECO:0007669"/>
    <property type="project" value="InterPro"/>
</dbReference>
<organism evidence="8 9">
    <name type="scientific">Microdochium trichocladiopsis</name>
    <dbReference type="NCBI Taxonomy" id="1682393"/>
    <lineage>
        <taxon>Eukaryota</taxon>
        <taxon>Fungi</taxon>
        <taxon>Dikarya</taxon>
        <taxon>Ascomycota</taxon>
        <taxon>Pezizomycotina</taxon>
        <taxon>Sordariomycetes</taxon>
        <taxon>Xylariomycetidae</taxon>
        <taxon>Xylariales</taxon>
        <taxon>Microdochiaceae</taxon>
        <taxon>Microdochium</taxon>
    </lineage>
</organism>
<dbReference type="GeneID" id="70186725"/>
<dbReference type="SUPFAM" id="SSF48264">
    <property type="entry name" value="Cytochrome P450"/>
    <property type="match status" value="1"/>
</dbReference>
<sequence length="520" mass="57781">MPLLDSLIARGAEGDPAFLAGAAATVAAGCALCATLYRLWLHPLAKIPGPKYMAISDIFSQWHHFISLDMSPYAIELHRKYGPVVRIGPNRVIVAGSVAWLQVYGVRGSSGVGEFGKTQGFLYPTDHMALLGAPWEDHRRQRRQLNHAFSVAALHEQEPIITQYVNRLMEELAARATRGEAVDIVQWLNLCTFDVIGDLCFGESFQGLEGNTTFVDNTFRMLIGNSCIRFLNQYPLLKIPLMILLGTKETKVALEAGKANAGLGKVKAQARMAKGDYEDGRRDFATYMLRKGKDGERGLSDAEVGALSSILVLAGSETTATALSGFVYFLSRPENAEKRRILEDEIRAAFADDADINMTSTGHLEYLRVFLEETMRMYPPAATMTPRISPGAEVGGYWLPQGSLIHVYSNAAYRDPANFTDPDSFHPERWLKPAHPQHDARFDSDKKEVFKPFSFGARDCIGKNLAYAEMRVIASRLVYNFDFKLLPGQDDWMAKQPNTLLWLKEGFKVQPSLHKKAVAA</sequence>
<comment type="cofactor">
    <cofactor evidence="1 6">
        <name>heme</name>
        <dbReference type="ChEBI" id="CHEBI:30413"/>
    </cofactor>
</comment>
<keyword evidence="3 6" id="KW-0349">Heme</keyword>
<accession>A0A9P9BJ45</accession>
<evidence type="ECO:0000256" key="3">
    <source>
        <dbReference type="ARBA" id="ARBA00022617"/>
    </source>
</evidence>
<dbReference type="PANTHER" id="PTHR24305:SF210">
    <property type="entry name" value="CYTOCHROME P450 MONOOXYGENASE ASQL-RELATED"/>
    <property type="match status" value="1"/>
</dbReference>
<gene>
    <name evidence="8" type="ORF">B0I36DRAFT_353081</name>
</gene>
<dbReference type="InterPro" id="IPR050121">
    <property type="entry name" value="Cytochrome_P450_monoxygenase"/>
</dbReference>
<evidence type="ECO:0000256" key="6">
    <source>
        <dbReference type="PIRSR" id="PIRSR602401-1"/>
    </source>
</evidence>
<dbReference type="PROSITE" id="PS00086">
    <property type="entry name" value="CYTOCHROME_P450"/>
    <property type="match status" value="1"/>
</dbReference>
<dbReference type="Gene3D" id="1.10.630.10">
    <property type="entry name" value="Cytochrome P450"/>
    <property type="match status" value="1"/>
</dbReference>
<proteinExistence type="inferred from homology"/>
<name>A0A9P9BJ45_9PEZI</name>
<keyword evidence="5 6" id="KW-0408">Iron</keyword>
<dbReference type="GO" id="GO:0020037">
    <property type="term" value="F:heme binding"/>
    <property type="evidence" value="ECO:0007669"/>
    <property type="project" value="InterPro"/>
</dbReference>
<dbReference type="PRINTS" id="PR00463">
    <property type="entry name" value="EP450I"/>
</dbReference>